<feature type="transmembrane region" description="Helical" evidence="8">
    <location>
        <begin position="423"/>
        <end position="443"/>
    </location>
</feature>
<keyword evidence="7 8" id="KW-0472">Membrane</keyword>
<feature type="transmembrane region" description="Helical" evidence="8">
    <location>
        <begin position="196"/>
        <end position="218"/>
    </location>
</feature>
<proteinExistence type="predicted"/>
<evidence type="ECO:0000313" key="9">
    <source>
        <dbReference type="EMBL" id="MXQ73175.1"/>
    </source>
</evidence>
<reference evidence="9 10" key="1">
    <citation type="submission" date="2019-12" db="EMBL/GenBank/DDBJ databases">
        <authorList>
            <person name="Yang R."/>
        </authorList>
    </citation>
    <scope>NUCLEOTIDE SEQUENCE [LARGE SCALE GENOMIC DNA]</scope>
    <source>
        <strain evidence="9 10">DONG20-135</strain>
    </source>
</reference>
<accession>A0A6N8U6M4</accession>
<evidence type="ECO:0000256" key="7">
    <source>
        <dbReference type="ARBA" id="ARBA00023136"/>
    </source>
</evidence>
<dbReference type="EMBL" id="WUUQ01000001">
    <property type="protein sequence ID" value="MXQ73175.1"/>
    <property type="molecule type" value="Genomic_DNA"/>
</dbReference>
<keyword evidence="4 8" id="KW-0812">Transmembrane</keyword>
<dbReference type="PANTHER" id="PTHR32024:SF1">
    <property type="entry name" value="KTR SYSTEM POTASSIUM UPTAKE PROTEIN B"/>
    <property type="match status" value="1"/>
</dbReference>
<evidence type="ECO:0000256" key="5">
    <source>
        <dbReference type="ARBA" id="ARBA00022989"/>
    </source>
</evidence>
<evidence type="ECO:0000256" key="2">
    <source>
        <dbReference type="ARBA" id="ARBA00022448"/>
    </source>
</evidence>
<dbReference type="PANTHER" id="PTHR32024">
    <property type="entry name" value="TRK SYSTEM POTASSIUM UPTAKE PROTEIN TRKG-RELATED"/>
    <property type="match status" value="1"/>
</dbReference>
<evidence type="ECO:0000256" key="4">
    <source>
        <dbReference type="ARBA" id="ARBA00022692"/>
    </source>
</evidence>
<sequence length="465" mass="51002">MGKRILHALSFNRLSPAQKIASSFLFVILCGAVSLTLPICNSDGKFFPFIDALFTATSATCVTGLVTAYTADQFNILGQIVIIVMIQIGGLGLMTLMAIVISKVRNRITMHDKIVMKEMLNQDSVFNMRTFLYDILKYTALFEGIGMVFLAFRMIPEYGIAQGLFNSMFLSISAFCNAGFDNIGRVSLGNYIGDPLVNIVIMSLIILGGVGFAVWFDIRDKIRPFLKRKITFKRMVRSLGLHTKLVLIVTAILIFGGTLLIFITEYNNPQSMAHMSLGDKVWASLFQSVTLRTAGFATMDLSGYHLSSKFMMVIWMFIGGSPGGTAGGIKTTTIAIFLIFIFRNLRGRDTTTLMKRSIDHHIVVRAMTIITINGITLITGIYLLTICMPHIHLIDLVFEAASAMATVGLTLGITMSLNTAAKLIIILLMFTGRIGITTFLVSFTKHGGHKAGKSIVYPSGHIIVG</sequence>
<name>A0A6N8U6M4_9FIRM</name>
<comment type="caution">
    <text evidence="9">The sequence shown here is derived from an EMBL/GenBank/DDBJ whole genome shotgun (WGS) entry which is preliminary data.</text>
</comment>
<reference evidence="9 10" key="2">
    <citation type="submission" date="2020-01" db="EMBL/GenBank/DDBJ databases">
        <title>Clostridiaceae sp. nov. isolated from the gut of human by culturomics.</title>
        <authorList>
            <person name="Chang Y."/>
        </authorList>
    </citation>
    <scope>NUCLEOTIDE SEQUENCE [LARGE SCALE GENOMIC DNA]</scope>
    <source>
        <strain evidence="9 10">DONG20-135</strain>
    </source>
</reference>
<keyword evidence="10" id="KW-1185">Reference proteome</keyword>
<feature type="transmembrane region" description="Helical" evidence="8">
    <location>
        <begin position="52"/>
        <end position="70"/>
    </location>
</feature>
<dbReference type="InterPro" id="IPR003445">
    <property type="entry name" value="Cat_transpt"/>
</dbReference>
<dbReference type="GO" id="GO:0030001">
    <property type="term" value="P:metal ion transport"/>
    <property type="evidence" value="ECO:0007669"/>
    <property type="project" value="UniProtKB-ARBA"/>
</dbReference>
<feature type="transmembrane region" description="Helical" evidence="8">
    <location>
        <begin position="239"/>
        <end position="262"/>
    </location>
</feature>
<keyword evidence="2" id="KW-0813">Transport</keyword>
<evidence type="ECO:0000256" key="8">
    <source>
        <dbReference type="SAM" id="Phobius"/>
    </source>
</evidence>
<organism evidence="9 10">
    <name type="scientific">Copranaerobaculum intestinale</name>
    <dbReference type="NCBI Taxonomy" id="2692629"/>
    <lineage>
        <taxon>Bacteria</taxon>
        <taxon>Bacillati</taxon>
        <taxon>Bacillota</taxon>
        <taxon>Erysipelotrichia</taxon>
        <taxon>Erysipelotrichales</taxon>
        <taxon>Erysipelotrichaceae</taxon>
        <taxon>Copranaerobaculum</taxon>
    </lineage>
</organism>
<evidence type="ECO:0000256" key="1">
    <source>
        <dbReference type="ARBA" id="ARBA00004651"/>
    </source>
</evidence>
<feature type="transmembrane region" description="Helical" evidence="8">
    <location>
        <begin position="396"/>
        <end position="417"/>
    </location>
</feature>
<dbReference type="GO" id="GO:0005886">
    <property type="term" value="C:plasma membrane"/>
    <property type="evidence" value="ECO:0007669"/>
    <property type="project" value="UniProtKB-SubCell"/>
</dbReference>
<feature type="transmembrane region" description="Helical" evidence="8">
    <location>
        <begin position="76"/>
        <end position="101"/>
    </location>
</feature>
<dbReference type="GO" id="GO:0008324">
    <property type="term" value="F:monoatomic cation transmembrane transporter activity"/>
    <property type="evidence" value="ECO:0007669"/>
    <property type="project" value="InterPro"/>
</dbReference>
<protein>
    <submittedName>
        <fullName evidence="9">TrkH family potassium uptake protein</fullName>
    </submittedName>
</protein>
<dbReference type="RefSeq" id="WP_160624594.1">
    <property type="nucleotide sequence ID" value="NZ_WUUQ01000001.1"/>
</dbReference>
<dbReference type="AlphaFoldDB" id="A0A6N8U6M4"/>
<feature type="transmembrane region" description="Helical" evidence="8">
    <location>
        <begin position="313"/>
        <end position="342"/>
    </location>
</feature>
<keyword evidence="5 8" id="KW-1133">Transmembrane helix</keyword>
<dbReference type="Proteomes" id="UP000434036">
    <property type="component" value="Unassembled WGS sequence"/>
</dbReference>
<keyword evidence="3" id="KW-1003">Cell membrane</keyword>
<dbReference type="Pfam" id="PF02386">
    <property type="entry name" value="TrkH"/>
    <property type="match status" value="1"/>
</dbReference>
<evidence type="ECO:0000256" key="6">
    <source>
        <dbReference type="ARBA" id="ARBA00023065"/>
    </source>
</evidence>
<evidence type="ECO:0000313" key="10">
    <source>
        <dbReference type="Proteomes" id="UP000434036"/>
    </source>
</evidence>
<feature type="transmembrane region" description="Helical" evidence="8">
    <location>
        <begin position="135"/>
        <end position="155"/>
    </location>
</feature>
<gene>
    <name evidence="9" type="ORF">GSF08_04400</name>
</gene>
<feature type="transmembrane region" description="Helical" evidence="8">
    <location>
        <begin position="20"/>
        <end position="40"/>
    </location>
</feature>
<evidence type="ECO:0000256" key="3">
    <source>
        <dbReference type="ARBA" id="ARBA00022475"/>
    </source>
</evidence>
<feature type="transmembrane region" description="Helical" evidence="8">
    <location>
        <begin position="362"/>
        <end position="384"/>
    </location>
</feature>
<comment type="subcellular location">
    <subcellularLocation>
        <location evidence="1">Cell membrane</location>
        <topology evidence="1">Multi-pass membrane protein</topology>
    </subcellularLocation>
</comment>
<keyword evidence="6" id="KW-0406">Ion transport</keyword>